<dbReference type="CDD" id="cd07361">
    <property type="entry name" value="MEMO_like"/>
    <property type="match status" value="1"/>
</dbReference>
<accession>A0A2M7FZS4</accession>
<evidence type="ECO:0000313" key="3">
    <source>
        <dbReference type="EMBL" id="PIW14778.1"/>
    </source>
</evidence>
<dbReference type="Pfam" id="PF01875">
    <property type="entry name" value="Memo"/>
    <property type="match status" value="1"/>
</dbReference>
<dbReference type="HAMAP" id="MF_00055">
    <property type="entry name" value="MEMO1"/>
    <property type="match status" value="1"/>
</dbReference>
<dbReference type="Proteomes" id="UP000231019">
    <property type="component" value="Unassembled WGS sequence"/>
</dbReference>
<dbReference type="PANTHER" id="PTHR11060:SF0">
    <property type="entry name" value="PROTEIN MEMO1"/>
    <property type="match status" value="1"/>
</dbReference>
<dbReference type="AlphaFoldDB" id="A0A2M7FZS4"/>
<name>A0A2M7FZS4_9BACT</name>
<dbReference type="InterPro" id="IPR002737">
    <property type="entry name" value="MEMO1_fam"/>
</dbReference>
<evidence type="ECO:0000256" key="2">
    <source>
        <dbReference type="HAMAP-Rule" id="MF_00055"/>
    </source>
</evidence>
<organism evidence="3 4">
    <name type="scientific">bacterium (Candidatus Blackallbacteria) CG17_big_fil_post_rev_8_21_14_2_50_48_46</name>
    <dbReference type="NCBI Taxonomy" id="2014261"/>
    <lineage>
        <taxon>Bacteria</taxon>
        <taxon>Candidatus Blackallbacteria</taxon>
    </lineage>
</organism>
<sequence>MSYTRYPAVAGRFYPDNPQVLTEMVDGYLAKAASPDKAQNLRVVVAPHAGYIYSGPVAGYSYRQLESLDPKTHWKIFILGPSHRYPLRGVSVCAFDQYQTPLGMIPVSPLAKELAEKLGFIPEADLMEHSLEVQLPFLQRALKSFEIIPIVIGAAPPKQLAQILLPYSQQADVLFVISTDLSHYHSYEEARRIDAIANHAIPALDFQEMADKGDACGMIGVLTAIEIARIEGWQGHFLDYRNSGDTAGPRDQVVGYGAYSFTAPVQN</sequence>
<dbReference type="Gene3D" id="3.40.830.10">
    <property type="entry name" value="LigB-like"/>
    <property type="match status" value="1"/>
</dbReference>
<dbReference type="PANTHER" id="PTHR11060">
    <property type="entry name" value="PROTEIN MEMO1"/>
    <property type="match status" value="1"/>
</dbReference>
<protein>
    <recommendedName>
        <fullName evidence="2">MEMO1 family protein COW36_20460</fullName>
    </recommendedName>
</protein>
<evidence type="ECO:0000256" key="1">
    <source>
        <dbReference type="ARBA" id="ARBA00006315"/>
    </source>
</evidence>
<comment type="caution">
    <text evidence="3">The sequence shown here is derived from an EMBL/GenBank/DDBJ whole genome shotgun (WGS) entry which is preliminary data.</text>
</comment>
<dbReference type="NCBIfam" id="TIGR04336">
    <property type="entry name" value="AmmeMemoSam_B"/>
    <property type="match status" value="1"/>
</dbReference>
<dbReference type="EMBL" id="PFFQ01000056">
    <property type="protein sequence ID" value="PIW14778.1"/>
    <property type="molecule type" value="Genomic_DNA"/>
</dbReference>
<proteinExistence type="inferred from homology"/>
<comment type="similarity">
    <text evidence="1 2">Belongs to the MEMO1 family.</text>
</comment>
<gene>
    <name evidence="3" type="primary">amrB</name>
    <name evidence="3" type="ORF">COW36_20460</name>
</gene>
<reference evidence="3 4" key="1">
    <citation type="submission" date="2017-09" db="EMBL/GenBank/DDBJ databases">
        <title>Depth-based differentiation of microbial function through sediment-hosted aquifers and enrichment of novel symbionts in the deep terrestrial subsurface.</title>
        <authorList>
            <person name="Probst A.J."/>
            <person name="Ladd B."/>
            <person name="Jarett J.K."/>
            <person name="Geller-Mcgrath D.E."/>
            <person name="Sieber C.M."/>
            <person name="Emerson J.B."/>
            <person name="Anantharaman K."/>
            <person name="Thomas B.C."/>
            <person name="Malmstrom R."/>
            <person name="Stieglmeier M."/>
            <person name="Klingl A."/>
            <person name="Woyke T."/>
            <person name="Ryan C.M."/>
            <person name="Banfield J.F."/>
        </authorList>
    </citation>
    <scope>NUCLEOTIDE SEQUENCE [LARGE SCALE GENOMIC DNA]</scope>
    <source>
        <strain evidence="3">CG17_big_fil_post_rev_8_21_14_2_50_48_46</strain>
    </source>
</reference>
<evidence type="ECO:0000313" key="4">
    <source>
        <dbReference type="Proteomes" id="UP000231019"/>
    </source>
</evidence>